<reference evidence="1" key="2">
    <citation type="journal article" date="2015" name="Data Brief">
        <title>Shoot transcriptome of the giant reed, Arundo donax.</title>
        <authorList>
            <person name="Barrero R.A."/>
            <person name="Guerrero F.D."/>
            <person name="Moolhuijzen P."/>
            <person name="Goolsby J.A."/>
            <person name="Tidwell J."/>
            <person name="Bellgard S.E."/>
            <person name="Bellgard M.I."/>
        </authorList>
    </citation>
    <scope>NUCLEOTIDE SEQUENCE</scope>
    <source>
        <tissue evidence="1">Shoot tissue taken approximately 20 cm above the soil surface</tissue>
    </source>
</reference>
<dbReference type="EMBL" id="GBRH01202203">
    <property type="protein sequence ID" value="JAD95692.1"/>
    <property type="molecule type" value="Transcribed_RNA"/>
</dbReference>
<reference evidence="1" key="1">
    <citation type="submission" date="2014-09" db="EMBL/GenBank/DDBJ databases">
        <authorList>
            <person name="Magalhaes I.L.F."/>
            <person name="Oliveira U."/>
            <person name="Santos F.R."/>
            <person name="Vidigal T.H.D.A."/>
            <person name="Brescovit A.D."/>
            <person name="Santos A.J."/>
        </authorList>
    </citation>
    <scope>NUCLEOTIDE SEQUENCE</scope>
    <source>
        <tissue evidence="1">Shoot tissue taken approximately 20 cm above the soil surface</tissue>
    </source>
</reference>
<evidence type="ECO:0000313" key="1">
    <source>
        <dbReference type="EMBL" id="JAD95692.1"/>
    </source>
</evidence>
<dbReference type="AlphaFoldDB" id="A0A0A9EI30"/>
<accession>A0A0A9EI30</accession>
<sequence length="40" mass="4791">MSYIPLLHSATTARWMDAAPTRMRTLQKYFWTFALLRRTS</sequence>
<organism evidence="1">
    <name type="scientific">Arundo donax</name>
    <name type="common">Giant reed</name>
    <name type="synonym">Donax arundinaceus</name>
    <dbReference type="NCBI Taxonomy" id="35708"/>
    <lineage>
        <taxon>Eukaryota</taxon>
        <taxon>Viridiplantae</taxon>
        <taxon>Streptophyta</taxon>
        <taxon>Embryophyta</taxon>
        <taxon>Tracheophyta</taxon>
        <taxon>Spermatophyta</taxon>
        <taxon>Magnoliopsida</taxon>
        <taxon>Liliopsida</taxon>
        <taxon>Poales</taxon>
        <taxon>Poaceae</taxon>
        <taxon>PACMAD clade</taxon>
        <taxon>Arundinoideae</taxon>
        <taxon>Arundineae</taxon>
        <taxon>Arundo</taxon>
    </lineage>
</organism>
<name>A0A0A9EI30_ARUDO</name>
<proteinExistence type="predicted"/>
<protein>
    <submittedName>
        <fullName evidence="1">Uncharacterized protein</fullName>
    </submittedName>
</protein>